<proteinExistence type="predicted"/>
<evidence type="ECO:0000256" key="2">
    <source>
        <dbReference type="SAM" id="SignalP"/>
    </source>
</evidence>
<comment type="caution">
    <text evidence="3">The sequence shown here is derived from an EMBL/GenBank/DDBJ whole genome shotgun (WGS) entry which is preliminary data.</text>
</comment>
<keyword evidence="2" id="KW-0732">Signal</keyword>
<evidence type="ECO:0008006" key="5">
    <source>
        <dbReference type="Google" id="ProtNLM"/>
    </source>
</evidence>
<dbReference type="Proteomes" id="UP001500443">
    <property type="component" value="Unassembled WGS sequence"/>
</dbReference>
<dbReference type="RefSeq" id="WP_027752166.1">
    <property type="nucleotide sequence ID" value="NZ_BAAAPF010000118.1"/>
</dbReference>
<feature type="compositionally biased region" description="Low complexity" evidence="1">
    <location>
        <begin position="36"/>
        <end position="47"/>
    </location>
</feature>
<feature type="signal peptide" evidence="2">
    <location>
        <begin position="1"/>
        <end position="24"/>
    </location>
</feature>
<evidence type="ECO:0000313" key="3">
    <source>
        <dbReference type="EMBL" id="GAA2128787.1"/>
    </source>
</evidence>
<evidence type="ECO:0000256" key="1">
    <source>
        <dbReference type="SAM" id="MobiDB-lite"/>
    </source>
</evidence>
<name>A0ABP5KD61_9ACTN</name>
<reference evidence="4" key="1">
    <citation type="journal article" date="2019" name="Int. J. Syst. Evol. Microbiol.">
        <title>The Global Catalogue of Microorganisms (GCM) 10K type strain sequencing project: providing services to taxonomists for standard genome sequencing and annotation.</title>
        <authorList>
            <consortium name="The Broad Institute Genomics Platform"/>
            <consortium name="The Broad Institute Genome Sequencing Center for Infectious Disease"/>
            <person name="Wu L."/>
            <person name="Ma J."/>
        </authorList>
    </citation>
    <scope>NUCLEOTIDE SEQUENCE [LARGE SCALE GENOMIC DNA]</scope>
    <source>
        <strain evidence="4">JCM 15481</strain>
    </source>
</reference>
<feature type="region of interest" description="Disordered" evidence="1">
    <location>
        <begin position="26"/>
        <end position="48"/>
    </location>
</feature>
<dbReference type="EMBL" id="BAAAPF010000118">
    <property type="protein sequence ID" value="GAA2128787.1"/>
    <property type="molecule type" value="Genomic_DNA"/>
</dbReference>
<accession>A0ABP5KD61</accession>
<dbReference type="PROSITE" id="PS51257">
    <property type="entry name" value="PROKAR_LIPOPROTEIN"/>
    <property type="match status" value="1"/>
</dbReference>
<evidence type="ECO:0000313" key="4">
    <source>
        <dbReference type="Proteomes" id="UP001500443"/>
    </source>
</evidence>
<keyword evidence="4" id="KW-1185">Reference proteome</keyword>
<gene>
    <name evidence="3" type="ORF">GCM10009802_36290</name>
</gene>
<protein>
    <recommendedName>
        <fullName evidence="5">Lipoprotein</fullName>
    </recommendedName>
</protein>
<sequence length="138" mass="14507">MALTRTRSLLVPAVVLAAALTACGGSDDTAGRGEESPSSSAAPSPSATSHEAVCVRLITYWAHDQLKPGGGSQSDYQQKGLSDGQNTILLDVVELARKERRENGEAAGRALVEREVKKRCAERYEGEGSDAPSAGWPP</sequence>
<organism evidence="3 4">
    <name type="scientific">Streptomyces synnematoformans</name>
    <dbReference type="NCBI Taxonomy" id="415721"/>
    <lineage>
        <taxon>Bacteria</taxon>
        <taxon>Bacillati</taxon>
        <taxon>Actinomycetota</taxon>
        <taxon>Actinomycetes</taxon>
        <taxon>Kitasatosporales</taxon>
        <taxon>Streptomycetaceae</taxon>
        <taxon>Streptomyces</taxon>
    </lineage>
</organism>
<feature type="chain" id="PRO_5046534570" description="Lipoprotein" evidence="2">
    <location>
        <begin position="25"/>
        <end position="138"/>
    </location>
</feature>